<feature type="domain" description="Myosin motor" evidence="20">
    <location>
        <begin position="145"/>
        <end position="979"/>
    </location>
</feature>
<dbReference type="GO" id="GO:0016459">
    <property type="term" value="C:myosin complex"/>
    <property type="evidence" value="ECO:0007669"/>
    <property type="project" value="UniProtKB-KW"/>
</dbReference>
<dbReference type="Pfam" id="PF00063">
    <property type="entry name" value="Myosin_head"/>
    <property type="match status" value="2"/>
</dbReference>
<evidence type="ECO:0000256" key="10">
    <source>
        <dbReference type="ARBA" id="ARBA00022840"/>
    </source>
</evidence>
<dbReference type="PRINTS" id="PR00193">
    <property type="entry name" value="MYOSINHEAVY"/>
</dbReference>
<dbReference type="SMART" id="SM00109">
    <property type="entry name" value="C1"/>
    <property type="match status" value="1"/>
</dbReference>
<feature type="binding site" evidence="15">
    <location>
        <begin position="238"/>
        <end position="245"/>
    </location>
    <ligand>
        <name>ATP</name>
        <dbReference type="ChEBI" id="CHEBI:30616"/>
    </ligand>
</feature>
<dbReference type="PROSITE" id="PS00479">
    <property type="entry name" value="ZF_DAG_PE_1"/>
    <property type="match status" value="1"/>
</dbReference>
<dbReference type="InterPro" id="IPR046987">
    <property type="entry name" value="Myo9"/>
</dbReference>
<dbReference type="SUPFAM" id="SSF57889">
    <property type="entry name" value="Cysteine-rich domain"/>
    <property type="match status" value="1"/>
</dbReference>
<dbReference type="SMART" id="SM00015">
    <property type="entry name" value="IQ"/>
    <property type="match status" value="4"/>
</dbReference>
<evidence type="ECO:0000259" key="19">
    <source>
        <dbReference type="PROSITE" id="PS50238"/>
    </source>
</evidence>
<dbReference type="GO" id="GO:0030027">
    <property type="term" value="C:lamellipodium"/>
    <property type="evidence" value="ECO:0007669"/>
    <property type="project" value="TreeGrafter"/>
</dbReference>
<dbReference type="FunFam" id="1.10.10.820:FF:000001">
    <property type="entry name" value="Myosin heavy chain"/>
    <property type="match status" value="1"/>
</dbReference>
<dbReference type="SMART" id="SM00314">
    <property type="entry name" value="RA"/>
    <property type="match status" value="1"/>
</dbReference>
<dbReference type="SMART" id="SM00242">
    <property type="entry name" value="MYSc"/>
    <property type="match status" value="1"/>
</dbReference>
<protein>
    <recommendedName>
        <fullName evidence="23">Myosin IXB</fullName>
    </recommendedName>
</protein>
<evidence type="ECO:0000256" key="15">
    <source>
        <dbReference type="PROSITE-ProRule" id="PRU00782"/>
    </source>
</evidence>
<dbReference type="SMART" id="SM00324">
    <property type="entry name" value="RhoGAP"/>
    <property type="match status" value="1"/>
</dbReference>
<feature type="compositionally biased region" description="Basic and acidic residues" evidence="16">
    <location>
        <begin position="1243"/>
        <end position="1256"/>
    </location>
</feature>
<dbReference type="Gene3D" id="6.20.240.20">
    <property type="match status" value="1"/>
</dbReference>
<dbReference type="InterPro" id="IPR008936">
    <property type="entry name" value="Rho_GTPase_activation_prot"/>
</dbReference>
<feature type="domain" description="Ras-associating" evidence="18">
    <location>
        <begin position="15"/>
        <end position="113"/>
    </location>
</feature>
<feature type="domain" description="Phorbol-ester/DAG-type" evidence="17">
    <location>
        <begin position="1627"/>
        <end position="1676"/>
    </location>
</feature>
<dbReference type="PANTHER" id="PTHR46184:SF2">
    <property type="entry name" value="UNCONVENTIONAL MYOSIN-IXB"/>
    <property type="match status" value="1"/>
</dbReference>
<feature type="region of interest" description="Disordered" evidence="16">
    <location>
        <begin position="1455"/>
        <end position="1491"/>
    </location>
</feature>
<dbReference type="GO" id="GO:0000146">
    <property type="term" value="F:microfilament motor activity"/>
    <property type="evidence" value="ECO:0007669"/>
    <property type="project" value="InterPro"/>
</dbReference>
<dbReference type="Gene3D" id="1.10.555.10">
    <property type="entry name" value="Rho GTPase activation protein"/>
    <property type="match status" value="1"/>
</dbReference>
<evidence type="ECO:0000256" key="13">
    <source>
        <dbReference type="ARBA" id="ARBA00023175"/>
    </source>
</evidence>
<evidence type="ECO:0000256" key="5">
    <source>
        <dbReference type="ARBA" id="ARBA00022723"/>
    </source>
</evidence>
<evidence type="ECO:0000259" key="18">
    <source>
        <dbReference type="PROSITE" id="PS50200"/>
    </source>
</evidence>
<comment type="subcellular location">
    <subcellularLocation>
        <location evidence="1">Cytoplasm</location>
    </subcellularLocation>
</comment>
<dbReference type="InterPro" id="IPR036961">
    <property type="entry name" value="Kinesin_motor_dom_sf"/>
</dbReference>
<evidence type="ECO:0000256" key="14">
    <source>
        <dbReference type="ARBA" id="ARBA00023203"/>
    </source>
</evidence>
<sequence>MSVTEAGGTASQDRKAYPLQIYPRLAPESSPCCMLTVPKSATAAAVIQDVAVQLALDPSKCYVLAEVKECGGEEWVLEASDLPVQRVLLWPRRAHQEHPQSEGYYFLLQERNADGSIRYVHLPVVCQEKEARRLTARGFLPPKQADFDDLCNLPHLTEEAILDNLKNRFHKHNIYTYAGSILLAINPFKFLPIYNPKYVKMYDNHQLGKLEPHIFAIADVAYHAMLRKHVNQCIVISGESGSGKTQSTNFLIHCLTALSQKGYASGVERTILGAGPVLEAFGNAKTAYNNNSSRFGKFIQVNYLESGVVRGAVVEKYLLEKSRLVSREKNERNYHVFYYLLLGASEEERKEFKLLQPDDYIYLKQQNFKIEDGEDLRHDFERLQQAMEMVGFLPSTKKQIFSVLSAILYLGNVSYQKKSSGRDEGLEVGPPEVLNTLSELLKVREEMLVEALTKRKTVTVNEKLILPYSLNEAITARDSMAKSLYSALFDWIVLRINHALLNKKDMEESVTCLSIGVLDIFGFEDFETNSFEQFCINYANEQLQYYFNQHIFKLEQEEYQSEGISWHNIDYTDNVGCIHLISKKPTGLFHLLDEESNFPHATNKTLLAKFKQQHDGNQFFVGTPVMEPAFIIRHFAGKVKYQIKDFREKNTDYMRPDIVALLRSSDRAYIRELVGMDPVAVFRWAILRAAIRGIAAFCEAGRRWAAKTAGVVRRGSRVPLGELQRANTPVEKMYRRFSLLDFSFDNLDECSLDVFEDIFTSYSNKKDMHAQIIRSIKGLPWDGEDPRKLLQSWSRLQHPRDHFLKNKSTKQKQLIPKNLLDSKSLKHIVSRTLHDRTTKSLLHLHKKKKPPSISAQFQTSLSKLMETLGRAEPFFIRCIRSNSEKMELRFDDTLVLQQLRYTGMLETVRIRHSGYSAKYTFQEFVEQFRVLLPKNSRTSQEEISALFEKMGFNKNNYQIGKTKVFMKEAERQRLQDTLHKEVIRKIIFLQRWFRAQLERRHYLRMRQAAITVQKCWRSYNMRHKHSAATTIQALWRGYSQKMAYQKQLDGIRKLQAVVRGHSARRRYRAMSVEKQLAEEEEAAARKKAEEEAAAAQREQARAEEGEKVPEEVKTDPQEVNDTGKESGNTELEEAKGEPSEEGEEQETSKPEPRKGDAPLYLRTPSAESIDKLPRSQDKRERRRQRGLEHDKLQNKLVSPPGQGDHPAPSTAPSPAKGEKPDTGSKLKERSDSKELDQYTFVEWKMKDSPGKKEGKCPSDMARPHSLPLSSPNSSGGGDGKEAQRNGQKEPSSPTGGTLHRYSNQTVLRNKGERWKEKIKTEGGQQESPSPEKPKLLQTKGISTSLEDLSKQSLPGLDYSTTGTCRRKVSPAKSFADSVKQPNLKRRVNESPGHQETVAAPQAQPQPQPPTPDSKPGFFRKILKKHDKRSNKDLQTPEEPEITFSQAVAECMQMNKVSEGPPQHPGDPSPKARKNPDIKISNAPPCSEQWHTSLQREITNTNELKELDEFLRNQVNDLRSRGKQLSDTENIFIMATMQFRENIKTMYSRQNQPANIRYRNLMKNYQLKVASLAGEKQKAEVQLVVNLFQSVLDGFIRAEIKKEEAEPAKPTKTRKRRKKDKCSEKRMGHVLSSYQVNIIQSCDQCTSYIFAMEKALICSYCKIICHKKCISKIQNECTSYCAMKNETEAGSRHFGVRVCALTSERNPVPIVLEILLEHVEMNGLYTEGIYRKSGSANRMKELWQRLEADPTAVNLEEYPIHAVTGILKQWLRELPEPLMTFTYYNDFLHAVEMPGKQEQLQAIYRILEQLPQANYNTLERLVFHLVRVAKEEPHNRMTPNALAIVYAPCILRCPDNADPLTSMKDVAKTTMCVEMLINEQIRKYNERIEEIEQLEYAEALAVNQLKLKRQNTLWPFELRFSPYKGVVVNEKSSVDLNPVHEDSPMDSDIEAEKTLMERIKSIKEEKEEIVYRLPELEQPGSDQENLDSEASLSTESLLDERTGNLDSEGPAKRLGKQKSHPVAKPPRSFLHNSRALLVQSNSSLPPPTVRSSSATLHGIKLPQRAPTMPTSNIKLPLGLLTRTSSQTLPVRNAVVLRLVKGREQPARRKDCIQSVYVVPGQDPFPAQPRPNDCHPSTGVGRRFSDPDIPYTD</sequence>
<keyword evidence="11" id="KW-0175">Coiled coil</keyword>
<accession>A0AAD8CUM0</accession>
<dbReference type="CDD" id="cd23767">
    <property type="entry name" value="IQCD"/>
    <property type="match status" value="2"/>
</dbReference>
<evidence type="ECO:0000256" key="7">
    <source>
        <dbReference type="ARBA" id="ARBA00022741"/>
    </source>
</evidence>
<dbReference type="CDD" id="cd20884">
    <property type="entry name" value="C1_Myosin-IXb"/>
    <property type="match status" value="1"/>
</dbReference>
<feature type="region of interest" description="Disordered" evidence="16">
    <location>
        <begin position="1081"/>
        <end position="1439"/>
    </location>
</feature>
<reference evidence="21" key="1">
    <citation type="submission" date="2022-02" db="EMBL/GenBank/DDBJ databases">
        <title>Atlantic sturgeon de novo genome assembly.</title>
        <authorList>
            <person name="Stock M."/>
            <person name="Klopp C."/>
            <person name="Guiguen Y."/>
            <person name="Cabau C."/>
            <person name="Parinello H."/>
            <person name="Santidrian Yebra-Pimentel E."/>
            <person name="Kuhl H."/>
            <person name="Dirks R.P."/>
            <person name="Guessner J."/>
            <person name="Wuertz S."/>
            <person name="Du K."/>
            <person name="Schartl M."/>
        </authorList>
    </citation>
    <scope>NUCLEOTIDE SEQUENCE</scope>
    <source>
        <strain evidence="21">STURGEONOMICS-FGT-2020</strain>
        <tissue evidence="21">Whole blood</tissue>
    </source>
</reference>
<feature type="compositionally biased region" description="Polar residues" evidence="16">
    <location>
        <begin position="1339"/>
        <end position="1363"/>
    </location>
</feature>
<dbReference type="Proteomes" id="UP001230051">
    <property type="component" value="Unassembled WGS sequence"/>
</dbReference>
<dbReference type="GO" id="GO:0030048">
    <property type="term" value="P:actin filament-based movement"/>
    <property type="evidence" value="ECO:0007669"/>
    <property type="project" value="TreeGrafter"/>
</dbReference>
<feature type="compositionally biased region" description="Polar residues" evidence="16">
    <location>
        <begin position="1979"/>
        <end position="1995"/>
    </location>
</feature>
<dbReference type="FunFam" id="3.40.850.10:FF:000013">
    <property type="entry name" value="unconventional myosin-IXa isoform X1"/>
    <property type="match status" value="1"/>
</dbReference>
<evidence type="ECO:0000256" key="4">
    <source>
        <dbReference type="ARBA" id="ARBA00022490"/>
    </source>
</evidence>
<dbReference type="InterPro" id="IPR046349">
    <property type="entry name" value="C1-like_sf"/>
</dbReference>
<evidence type="ECO:0000256" key="2">
    <source>
        <dbReference type="ARBA" id="ARBA00008314"/>
    </source>
</evidence>
<keyword evidence="4" id="KW-0963">Cytoplasm</keyword>
<dbReference type="PANTHER" id="PTHR46184">
    <property type="entry name" value="UNCONVENTIONAL MYOSIN-IXB-LIKE PROTEIN"/>
    <property type="match status" value="1"/>
</dbReference>
<keyword evidence="12 15" id="KW-0518">Myosin</keyword>
<dbReference type="PROSITE" id="PS50081">
    <property type="entry name" value="ZF_DAG_PE_2"/>
    <property type="match status" value="1"/>
</dbReference>
<gene>
    <name evidence="21" type="ORF">AOXY_G24629</name>
</gene>
<dbReference type="PROSITE" id="PS50238">
    <property type="entry name" value="RHOGAP"/>
    <property type="match status" value="1"/>
</dbReference>
<dbReference type="PROSITE" id="PS50200">
    <property type="entry name" value="RA"/>
    <property type="match status" value="1"/>
</dbReference>
<dbReference type="FunFam" id="3.40.850.10:FF:000008">
    <property type="entry name" value="Putative unconventional myosin-IXa"/>
    <property type="match status" value="1"/>
</dbReference>
<evidence type="ECO:0000259" key="17">
    <source>
        <dbReference type="PROSITE" id="PS50081"/>
    </source>
</evidence>
<feature type="compositionally biased region" description="Basic and acidic residues" evidence="16">
    <location>
        <begin position="1309"/>
        <end position="1320"/>
    </location>
</feature>
<evidence type="ECO:0000256" key="6">
    <source>
        <dbReference type="ARBA" id="ARBA00022737"/>
    </source>
</evidence>
<dbReference type="InterPro" id="IPR027417">
    <property type="entry name" value="P-loop_NTPase"/>
</dbReference>
<dbReference type="GO" id="GO:0005884">
    <property type="term" value="C:actin filament"/>
    <property type="evidence" value="ECO:0007669"/>
    <property type="project" value="TreeGrafter"/>
</dbReference>
<feature type="domain" description="Rho-GAP" evidence="19">
    <location>
        <begin position="1698"/>
        <end position="1883"/>
    </location>
</feature>
<dbReference type="FunFam" id="1.20.58.530:FF:000005">
    <property type="entry name" value="unconventional myosin-IXa isoform X1"/>
    <property type="match status" value="1"/>
</dbReference>
<evidence type="ECO:0000256" key="9">
    <source>
        <dbReference type="ARBA" id="ARBA00022833"/>
    </source>
</evidence>
<dbReference type="Pfam" id="PF00620">
    <property type="entry name" value="RhoGAP"/>
    <property type="match status" value="1"/>
</dbReference>
<feature type="region of interest" description="Actin-binding" evidence="15">
    <location>
        <begin position="861"/>
        <end position="883"/>
    </location>
</feature>
<dbReference type="SUPFAM" id="SSF54236">
    <property type="entry name" value="Ubiquitin-like"/>
    <property type="match status" value="1"/>
</dbReference>
<dbReference type="InterPro" id="IPR000159">
    <property type="entry name" value="RA_dom"/>
</dbReference>
<evidence type="ECO:0000313" key="22">
    <source>
        <dbReference type="Proteomes" id="UP001230051"/>
    </source>
</evidence>
<evidence type="ECO:0000256" key="8">
    <source>
        <dbReference type="ARBA" id="ARBA00022771"/>
    </source>
</evidence>
<feature type="region of interest" description="Disordered" evidence="16">
    <location>
        <begin position="1972"/>
        <end position="2027"/>
    </location>
</feature>
<dbReference type="GO" id="GO:0072673">
    <property type="term" value="P:lamellipodium morphogenesis"/>
    <property type="evidence" value="ECO:0007669"/>
    <property type="project" value="TreeGrafter"/>
</dbReference>
<dbReference type="SUPFAM" id="SSF52540">
    <property type="entry name" value="P-loop containing nucleoside triphosphate hydrolases"/>
    <property type="match status" value="2"/>
</dbReference>
<dbReference type="InterPro" id="IPR029071">
    <property type="entry name" value="Ubiquitin-like_domsf"/>
</dbReference>
<keyword evidence="10 15" id="KW-0067">ATP-binding</keyword>
<dbReference type="InterPro" id="IPR000048">
    <property type="entry name" value="IQ_motif_EF-hand-BS"/>
</dbReference>
<dbReference type="Gene3D" id="1.10.10.820">
    <property type="match status" value="1"/>
</dbReference>
<dbReference type="Gene3D" id="1.20.120.720">
    <property type="entry name" value="Myosin VI head, motor domain, U50 subdomain"/>
    <property type="match status" value="1"/>
</dbReference>
<evidence type="ECO:0000313" key="21">
    <source>
        <dbReference type="EMBL" id="KAK1157061.1"/>
    </source>
</evidence>
<dbReference type="Pfam" id="PF00788">
    <property type="entry name" value="RA"/>
    <property type="match status" value="1"/>
</dbReference>
<dbReference type="Gene3D" id="3.30.60.20">
    <property type="match status" value="1"/>
</dbReference>
<dbReference type="Gene3D" id="3.40.850.10">
    <property type="entry name" value="Kinesin motor domain"/>
    <property type="match status" value="2"/>
</dbReference>
<feature type="compositionally biased region" description="Basic residues" evidence="16">
    <location>
        <begin position="1610"/>
        <end position="1619"/>
    </location>
</feature>
<evidence type="ECO:0000256" key="11">
    <source>
        <dbReference type="ARBA" id="ARBA00023054"/>
    </source>
</evidence>
<evidence type="ECO:0000256" key="1">
    <source>
        <dbReference type="ARBA" id="ARBA00004496"/>
    </source>
</evidence>
<feature type="compositionally biased region" description="Pro residues" evidence="16">
    <location>
        <begin position="1403"/>
        <end position="1412"/>
    </location>
</feature>
<keyword evidence="5" id="KW-0479">Metal-binding</keyword>
<dbReference type="InterPro" id="IPR002219">
    <property type="entry name" value="PKC_DAG/PE"/>
</dbReference>
<evidence type="ECO:0000256" key="3">
    <source>
        <dbReference type="ARBA" id="ARBA00022468"/>
    </source>
</evidence>
<dbReference type="GO" id="GO:0005524">
    <property type="term" value="F:ATP binding"/>
    <property type="evidence" value="ECO:0007669"/>
    <property type="project" value="UniProtKB-UniRule"/>
</dbReference>
<dbReference type="Pfam" id="PF00612">
    <property type="entry name" value="IQ"/>
    <property type="match status" value="4"/>
</dbReference>
<dbReference type="CDD" id="cd01385">
    <property type="entry name" value="MYSc_Myo9"/>
    <property type="match status" value="1"/>
</dbReference>
<dbReference type="GO" id="GO:0051015">
    <property type="term" value="F:actin filament binding"/>
    <property type="evidence" value="ECO:0007669"/>
    <property type="project" value="TreeGrafter"/>
</dbReference>
<keyword evidence="7 15" id="KW-0547">Nucleotide-binding</keyword>
<keyword evidence="3" id="KW-0343">GTPase activation</keyword>
<dbReference type="GO" id="GO:0005096">
    <property type="term" value="F:GTPase activator activity"/>
    <property type="evidence" value="ECO:0007669"/>
    <property type="project" value="UniProtKB-KW"/>
</dbReference>
<evidence type="ECO:0000259" key="20">
    <source>
        <dbReference type="PROSITE" id="PS51456"/>
    </source>
</evidence>
<dbReference type="GO" id="GO:0016887">
    <property type="term" value="F:ATP hydrolysis activity"/>
    <property type="evidence" value="ECO:0007669"/>
    <property type="project" value="TreeGrafter"/>
</dbReference>
<feature type="compositionally biased region" description="Basic and acidic residues" evidence="16">
    <location>
        <begin position="1146"/>
        <end position="1156"/>
    </location>
</feature>
<comment type="caution">
    <text evidence="21">The sequence shown here is derived from an EMBL/GenBank/DDBJ whole genome shotgun (WGS) entry which is preliminary data.</text>
</comment>
<dbReference type="Gene3D" id="1.20.5.190">
    <property type="match status" value="2"/>
</dbReference>
<dbReference type="FunFam" id="1.20.58.530:FF:000009">
    <property type="entry name" value="unconventional myosin-IXb isoform X1"/>
    <property type="match status" value="1"/>
</dbReference>
<evidence type="ECO:0000256" key="16">
    <source>
        <dbReference type="SAM" id="MobiDB-lite"/>
    </source>
</evidence>
<dbReference type="Gene3D" id="1.20.58.530">
    <property type="match status" value="1"/>
</dbReference>
<keyword evidence="8" id="KW-0863">Zinc-finger</keyword>
<dbReference type="InterPro" id="IPR001609">
    <property type="entry name" value="Myosin_head_motor_dom-like"/>
</dbReference>
<dbReference type="PROSITE" id="PS50096">
    <property type="entry name" value="IQ"/>
    <property type="match status" value="2"/>
</dbReference>
<dbReference type="GO" id="GO:0005737">
    <property type="term" value="C:cytoplasm"/>
    <property type="evidence" value="ECO:0007669"/>
    <property type="project" value="UniProtKB-SubCell"/>
</dbReference>
<feature type="compositionally biased region" description="Basic and acidic residues" evidence="16">
    <location>
        <begin position="1216"/>
        <end position="1236"/>
    </location>
</feature>
<dbReference type="GO" id="GO:0008270">
    <property type="term" value="F:zinc ion binding"/>
    <property type="evidence" value="ECO:0007669"/>
    <property type="project" value="UniProtKB-KW"/>
</dbReference>
<keyword evidence="13 15" id="KW-0505">Motor protein</keyword>
<feature type="compositionally biased region" description="Basic and acidic residues" evidence="16">
    <location>
        <begin position="1278"/>
        <end position="1287"/>
    </location>
</feature>
<feature type="compositionally biased region" description="Basic and acidic residues" evidence="16">
    <location>
        <begin position="1098"/>
        <end position="1124"/>
    </location>
</feature>
<dbReference type="GO" id="GO:0001726">
    <property type="term" value="C:ruffle"/>
    <property type="evidence" value="ECO:0007669"/>
    <property type="project" value="TreeGrafter"/>
</dbReference>
<feature type="region of interest" description="Disordered" evidence="16">
    <location>
        <begin position="2120"/>
        <end position="2151"/>
    </location>
</feature>
<name>A0AAD8CUM0_ACIOX</name>
<dbReference type="EMBL" id="JAGXEW010000026">
    <property type="protein sequence ID" value="KAK1157061.1"/>
    <property type="molecule type" value="Genomic_DNA"/>
</dbReference>
<proteinExistence type="inferred from homology"/>
<feature type="region of interest" description="Disordered" evidence="16">
    <location>
        <begin position="1604"/>
        <end position="1623"/>
    </location>
</feature>
<keyword evidence="22" id="KW-1185">Reference proteome</keyword>
<keyword evidence="14 15" id="KW-0009">Actin-binding</keyword>
<dbReference type="InterPro" id="IPR000198">
    <property type="entry name" value="RhoGAP_dom"/>
</dbReference>
<feature type="compositionally biased region" description="Polar residues" evidence="16">
    <location>
        <begin position="1288"/>
        <end position="1307"/>
    </location>
</feature>
<feature type="compositionally biased region" description="Basic and acidic residues" evidence="16">
    <location>
        <begin position="1168"/>
        <end position="1193"/>
    </location>
</feature>
<comment type="similarity">
    <text evidence="2 15">Belongs to the TRAFAC class myosin-kinesin ATPase superfamily. Myosin family.</text>
</comment>
<dbReference type="SUPFAM" id="SSF48350">
    <property type="entry name" value="GTPase activation domain, GAP"/>
    <property type="match status" value="1"/>
</dbReference>
<keyword evidence="6" id="KW-0677">Repeat</keyword>
<organism evidence="21 22">
    <name type="scientific">Acipenser oxyrinchus oxyrinchus</name>
    <dbReference type="NCBI Taxonomy" id="40147"/>
    <lineage>
        <taxon>Eukaryota</taxon>
        <taxon>Metazoa</taxon>
        <taxon>Chordata</taxon>
        <taxon>Craniata</taxon>
        <taxon>Vertebrata</taxon>
        <taxon>Euteleostomi</taxon>
        <taxon>Actinopterygii</taxon>
        <taxon>Chondrostei</taxon>
        <taxon>Acipenseriformes</taxon>
        <taxon>Acipenseridae</taxon>
        <taxon>Acipenser</taxon>
    </lineage>
</organism>
<evidence type="ECO:0000256" key="12">
    <source>
        <dbReference type="ARBA" id="ARBA00023123"/>
    </source>
</evidence>
<dbReference type="FunFam" id="1.20.120.720:FF:000003">
    <property type="entry name" value="Putative unconventional myosin-IXa"/>
    <property type="match status" value="1"/>
</dbReference>
<dbReference type="GO" id="GO:0035556">
    <property type="term" value="P:intracellular signal transduction"/>
    <property type="evidence" value="ECO:0007669"/>
    <property type="project" value="InterPro"/>
</dbReference>
<keyword evidence="9" id="KW-0862">Zinc</keyword>
<dbReference type="PROSITE" id="PS51456">
    <property type="entry name" value="MYOSIN_MOTOR"/>
    <property type="match status" value="1"/>
</dbReference>
<evidence type="ECO:0008006" key="23">
    <source>
        <dbReference type="Google" id="ProtNLM"/>
    </source>
</evidence>
<dbReference type="InterPro" id="IPR036023">
    <property type="entry name" value="MYSc_Myo9"/>
</dbReference>